<evidence type="ECO:0000256" key="1">
    <source>
        <dbReference type="SAM" id="MobiDB-lite"/>
    </source>
</evidence>
<dbReference type="Proteomes" id="UP001189429">
    <property type="component" value="Unassembled WGS sequence"/>
</dbReference>
<protein>
    <submittedName>
        <fullName evidence="2">Uncharacterized protein</fullName>
    </submittedName>
</protein>
<feature type="region of interest" description="Disordered" evidence="1">
    <location>
        <begin position="1"/>
        <end position="20"/>
    </location>
</feature>
<keyword evidence="3" id="KW-1185">Reference proteome</keyword>
<name>A0ABN9XXY1_9DINO</name>
<accession>A0ABN9XXY1</accession>
<reference evidence="2" key="1">
    <citation type="submission" date="2023-10" db="EMBL/GenBank/DDBJ databases">
        <authorList>
            <person name="Chen Y."/>
            <person name="Shah S."/>
            <person name="Dougan E. K."/>
            <person name="Thang M."/>
            <person name="Chan C."/>
        </authorList>
    </citation>
    <scope>NUCLEOTIDE SEQUENCE [LARGE SCALE GENOMIC DNA]</scope>
</reference>
<proteinExistence type="predicted"/>
<evidence type="ECO:0000313" key="2">
    <source>
        <dbReference type="EMBL" id="CAK0903736.1"/>
    </source>
</evidence>
<dbReference type="EMBL" id="CAUYUJ010021281">
    <property type="protein sequence ID" value="CAK0903736.1"/>
    <property type="molecule type" value="Genomic_DNA"/>
</dbReference>
<sequence length="802" mass="85256">MAERWPPAKRGGGAMAERWPPGKRQRLQEAALLRGASRAALDRVARVLLQDDDEHVAAATVGADVARAVEFAKGYDELVELQRAASAVAFQNLQSAYGITVNEFSLMADAMYAVLELYLAAKRGGCPDTFDVDFKRHVGLALRKHVRAYTDAWIVPKHYYLWHAAVQAAEDGLMLDCFVLERKHKLIKDTAEHYDRLGGMDKDVITQVVATYLHESSAAPRQSHKWWPTPELDGIIGQRGSHVHQGISRHGAITCRRAAVGGLVYGSGDAWLEGDAAFHVHCVAVAAGRSYLIVEPLDLASRPAPGESAWTLLAAATRRPGGPSEEPCASDDDPEDSGAAADGTRCPRARHGRPPLPGLVAAAVALGGLAAWASWRPAAPRRRPSAGEALVGLGERGGAGSGGGALDWEARRSRFGLGQRGGEREALDLSWGGGSAAQAGGAAAGSRDLVTAGPLARSPAEGEHAEVGWRAGGEAHGRSQEGAAAREFVVVHEGALEVRAHANLSSLVLGRKWKCTVVSGRDAGGWIELVGEAGFLLKRSLNDTELVKPFDSSDTCVRCSSAQASCLESRCCADAGHQCYAKHSGQATCMAECMPGPSLYEPRPIPWSCQKFGDRAPGEAPPTPPEPESAWLALATWVASVCSKPGEDCSSSRCCVQNGTQCFRKSEWYSGCKASCSPGPDLHDVNSDPWSCEKLGFRTPGVAAAAVSRATTAAWVVSECTRINENCTKTKCCRDAGAQCFEKDNQTARCMHACVTGEPNPFDTDFAPWSCRELGPTWTPASTVVTSAMRKLNAEGPGPPIS</sequence>
<feature type="region of interest" description="Disordered" evidence="1">
    <location>
        <begin position="317"/>
        <end position="354"/>
    </location>
</feature>
<gene>
    <name evidence="2" type="ORF">PCOR1329_LOCUS79956</name>
</gene>
<evidence type="ECO:0000313" key="3">
    <source>
        <dbReference type="Proteomes" id="UP001189429"/>
    </source>
</evidence>
<comment type="caution">
    <text evidence="2">The sequence shown here is derived from an EMBL/GenBank/DDBJ whole genome shotgun (WGS) entry which is preliminary data.</text>
</comment>
<organism evidence="2 3">
    <name type="scientific">Prorocentrum cordatum</name>
    <dbReference type="NCBI Taxonomy" id="2364126"/>
    <lineage>
        <taxon>Eukaryota</taxon>
        <taxon>Sar</taxon>
        <taxon>Alveolata</taxon>
        <taxon>Dinophyceae</taxon>
        <taxon>Prorocentrales</taxon>
        <taxon>Prorocentraceae</taxon>
        <taxon>Prorocentrum</taxon>
    </lineage>
</organism>